<gene>
    <name evidence="5" type="ordered locus">Krad_4541</name>
</gene>
<dbReference type="PANTHER" id="PTHR11575:SF24">
    <property type="entry name" value="5'-NUCLEOTIDASE"/>
    <property type="match status" value="1"/>
</dbReference>
<dbReference type="SUPFAM" id="SSF55816">
    <property type="entry name" value="5'-nucleotidase (syn. UDP-sugar hydrolase), C-terminal domain"/>
    <property type="match status" value="1"/>
</dbReference>
<evidence type="ECO:0000256" key="2">
    <source>
        <dbReference type="RuleBase" id="RU362119"/>
    </source>
</evidence>
<dbReference type="InterPro" id="IPR004843">
    <property type="entry name" value="Calcineurin-like_PHP"/>
</dbReference>
<evidence type="ECO:0000256" key="1">
    <source>
        <dbReference type="ARBA" id="ARBA00022729"/>
    </source>
</evidence>
<dbReference type="Gene3D" id="3.60.21.10">
    <property type="match status" value="1"/>
</dbReference>
<dbReference type="PRINTS" id="PR01607">
    <property type="entry name" value="APYRASEFAMLY"/>
</dbReference>
<geneLocation type="plasmid" evidence="5 6">
    <name>pKRAD01</name>
</geneLocation>
<keyword evidence="1 2" id="KW-0732">Signal</keyword>
<accession>A6WGR1</accession>
<dbReference type="InterPro" id="IPR006179">
    <property type="entry name" value="5_nucleotidase/apyrase"/>
</dbReference>
<evidence type="ECO:0000313" key="5">
    <source>
        <dbReference type="EMBL" id="ABS06000.1"/>
    </source>
</evidence>
<dbReference type="GO" id="GO:0009166">
    <property type="term" value="P:nucleotide catabolic process"/>
    <property type="evidence" value="ECO:0007669"/>
    <property type="project" value="InterPro"/>
</dbReference>
<proteinExistence type="inferred from homology"/>
<feature type="domain" description="Calcineurin-like phosphoesterase" evidence="3">
    <location>
        <begin position="60"/>
        <end position="317"/>
    </location>
</feature>
<evidence type="ECO:0000313" key="6">
    <source>
        <dbReference type="Proteomes" id="UP000001116"/>
    </source>
</evidence>
<organism evidence="5 6">
    <name type="scientific">Kineococcus radiotolerans (strain ATCC BAA-149 / DSM 14245 / SRS30216)</name>
    <dbReference type="NCBI Taxonomy" id="266940"/>
    <lineage>
        <taxon>Bacteria</taxon>
        <taxon>Bacillati</taxon>
        <taxon>Actinomycetota</taxon>
        <taxon>Actinomycetes</taxon>
        <taxon>Kineosporiales</taxon>
        <taxon>Kineosporiaceae</taxon>
        <taxon>Kineococcus</taxon>
    </lineage>
</organism>
<dbReference type="Gene3D" id="3.90.780.10">
    <property type="entry name" value="5'-Nucleotidase, C-terminal domain"/>
    <property type="match status" value="1"/>
</dbReference>
<feature type="signal peptide" evidence="2">
    <location>
        <begin position="1"/>
        <end position="25"/>
    </location>
</feature>
<dbReference type="GO" id="GO:0030288">
    <property type="term" value="C:outer membrane-bounded periplasmic space"/>
    <property type="evidence" value="ECO:0007669"/>
    <property type="project" value="TreeGrafter"/>
</dbReference>
<dbReference type="InterPro" id="IPR008334">
    <property type="entry name" value="5'-Nucleotdase_C"/>
</dbReference>
<name>A6WGR1_KINRD</name>
<dbReference type="KEGG" id="kra:Krad_4541"/>
<dbReference type="InterPro" id="IPR029052">
    <property type="entry name" value="Metallo-depent_PP-like"/>
</dbReference>
<dbReference type="SUPFAM" id="SSF56300">
    <property type="entry name" value="Metallo-dependent phosphatases"/>
    <property type="match status" value="1"/>
</dbReference>
<protein>
    <submittedName>
        <fullName evidence="5">5'-Nucleotidase domain protein</fullName>
    </submittedName>
</protein>
<dbReference type="EMBL" id="CP000751">
    <property type="protein sequence ID" value="ABS06000.1"/>
    <property type="molecule type" value="Genomic_DNA"/>
</dbReference>
<sequence>MFTPLRRLAAVGVATLAAGALSAAAYPTAHPTLGAGAGAVGVSAAERGRPSGPPPVQVQLLALNDFHGNLEAPTGSGGRIQTGVNADGSASTVDAGGVEYLATQLRQLAEQQKKQNTITVAAGDLIGASPLLSAAFHDEPSIEALGLAGLDYASVGNHEFDEGAAELLRIQNGGCHPVDGCADGTPYEGADFQYLSANAFVTETGKPLLAPYAVKKVQGVKVGFIGMTLEGTKDIVSQQGVAGLDFADEVATANRYAGELQAQGVESIVVLLHQGGQQSGPNAWDVNGCNGLTGPIVDIADGMSDAIDVVVSGHTHQAYNCDIDGKLVTSASSAGRLVTDIDLSIDRRSGDVTTAVANNVIVTRDVAKDATQTALIERYRTALGPIATAQVGTAAQDLTRTQEQLFPTGTSSTGAPLFALGESPLGNVIADAQLAATDDEEGAVAAFMNPGGVRADLAAGPVTYEEAFTVQPFANNLVTLDLTGTQIQCLLEQQFQVGRTLYPSASVAYTVDTTGTTAATGADPCTGSRVVDETVTIAGQPVDDASTYRVTVNNFLAGGGDGFGVLTGATNAVTGPIDLDAFTAYLTATSPVSAPALDRISTQS</sequence>
<keyword evidence="2" id="KW-0378">Hydrolase</keyword>
<dbReference type="GO" id="GO:0008253">
    <property type="term" value="F:5'-nucleotidase activity"/>
    <property type="evidence" value="ECO:0007669"/>
    <property type="project" value="TreeGrafter"/>
</dbReference>
<feature type="chain" id="PRO_5005121747" evidence="2">
    <location>
        <begin position="26"/>
        <end position="604"/>
    </location>
</feature>
<dbReference type="Proteomes" id="UP000001116">
    <property type="component" value="Plasmid pKRAD01"/>
</dbReference>
<evidence type="ECO:0000259" key="3">
    <source>
        <dbReference type="Pfam" id="PF00149"/>
    </source>
</evidence>
<dbReference type="GO" id="GO:0008768">
    <property type="term" value="F:UDP-sugar diphosphatase activity"/>
    <property type="evidence" value="ECO:0007669"/>
    <property type="project" value="TreeGrafter"/>
</dbReference>
<dbReference type="PANTHER" id="PTHR11575">
    <property type="entry name" value="5'-NUCLEOTIDASE-RELATED"/>
    <property type="match status" value="1"/>
</dbReference>
<keyword evidence="5" id="KW-0614">Plasmid</keyword>
<dbReference type="Pfam" id="PF02872">
    <property type="entry name" value="5_nucleotid_C"/>
    <property type="match status" value="1"/>
</dbReference>
<dbReference type="OrthoDB" id="1016457at2"/>
<keyword evidence="2" id="KW-0547">Nucleotide-binding</keyword>
<dbReference type="InterPro" id="IPR036907">
    <property type="entry name" value="5'-Nucleotdase_C_sf"/>
</dbReference>
<evidence type="ECO:0000259" key="4">
    <source>
        <dbReference type="Pfam" id="PF02872"/>
    </source>
</evidence>
<keyword evidence="6" id="KW-1185">Reference proteome</keyword>
<feature type="domain" description="5'-Nucleotidase C-terminal" evidence="4">
    <location>
        <begin position="420"/>
        <end position="566"/>
    </location>
</feature>
<comment type="similarity">
    <text evidence="2">Belongs to the 5'-nucleotidase family.</text>
</comment>
<dbReference type="GO" id="GO:0000166">
    <property type="term" value="F:nucleotide binding"/>
    <property type="evidence" value="ECO:0007669"/>
    <property type="project" value="UniProtKB-KW"/>
</dbReference>
<dbReference type="Pfam" id="PF00149">
    <property type="entry name" value="Metallophos"/>
    <property type="match status" value="1"/>
</dbReference>
<reference evidence="6" key="1">
    <citation type="journal article" date="2008" name="PLoS ONE">
        <title>Survival in nuclear waste, extreme resistance, and potential applications gleaned from the genome sequence of Kineococcus radiotolerans SRS30216.</title>
        <authorList>
            <person name="Bagwell C.E."/>
            <person name="Bhat S."/>
            <person name="Hawkins G.M."/>
            <person name="Smith B.W."/>
            <person name="Biswas T."/>
            <person name="Hoover T.R."/>
            <person name="Saunders E."/>
            <person name="Han C.S."/>
            <person name="Tsodikov O.V."/>
            <person name="Shimkets L.J."/>
        </authorList>
    </citation>
    <scope>NUCLEOTIDE SEQUENCE [LARGE SCALE GENOMIC DNA]</scope>
    <source>
        <strain evidence="6">ATCC BAA-149 / DSM 14245 / SRS30216</strain>
    </source>
</reference>
<dbReference type="RefSeq" id="WP_012002022.1">
    <property type="nucleotide sequence ID" value="NC_009806.1"/>
</dbReference>
<dbReference type="AlphaFoldDB" id="A6WGR1"/>
<dbReference type="HOGENOM" id="CLU_005854_5_2_11"/>